<keyword evidence="2" id="KW-1185">Reference proteome</keyword>
<evidence type="ECO:0000313" key="2">
    <source>
        <dbReference type="Proteomes" id="UP000011586"/>
    </source>
</evidence>
<accession>M0E8D8</accession>
<proteinExistence type="predicted"/>
<protein>
    <submittedName>
        <fullName evidence="1">Uncharacterized protein</fullName>
    </submittedName>
</protein>
<dbReference type="AlphaFoldDB" id="M0E8D8"/>
<evidence type="ECO:0000313" key="1">
    <source>
        <dbReference type="EMBL" id="ELZ42639.1"/>
    </source>
</evidence>
<dbReference type="RefSeq" id="WP_008443487.1">
    <property type="nucleotide sequence ID" value="NZ_AOJK01000051.1"/>
</dbReference>
<comment type="caution">
    <text evidence="1">The sequence shown here is derived from an EMBL/GenBank/DDBJ whole genome shotgun (WGS) entry which is preliminary data.</text>
</comment>
<sequence length="84" mass="9147">MSQYRELPCERHALAVDVEAVVESDTDTLVGAVSRGEFAGPELELLCREADAETIGIDDGVLEVVRIVTALLAHHDERSDETDP</sequence>
<gene>
    <name evidence="1" type="ORF">C463_10605</name>
</gene>
<organism evidence="1 2">
    <name type="scientific">Halorubrum californiense DSM 19288</name>
    <dbReference type="NCBI Taxonomy" id="1227465"/>
    <lineage>
        <taxon>Archaea</taxon>
        <taxon>Methanobacteriati</taxon>
        <taxon>Methanobacteriota</taxon>
        <taxon>Stenosarchaea group</taxon>
        <taxon>Halobacteria</taxon>
        <taxon>Halobacteriales</taxon>
        <taxon>Haloferacaceae</taxon>
        <taxon>Halorubrum</taxon>
    </lineage>
</organism>
<reference evidence="1 2" key="1">
    <citation type="journal article" date="2014" name="PLoS Genet.">
        <title>Phylogenetically driven sequencing of extremely halophilic archaea reveals strategies for static and dynamic osmo-response.</title>
        <authorList>
            <person name="Becker E.A."/>
            <person name="Seitzer P.M."/>
            <person name="Tritt A."/>
            <person name="Larsen D."/>
            <person name="Krusor M."/>
            <person name="Yao A.I."/>
            <person name="Wu D."/>
            <person name="Madern D."/>
            <person name="Eisen J.A."/>
            <person name="Darling A.E."/>
            <person name="Facciotti M.T."/>
        </authorList>
    </citation>
    <scope>NUCLEOTIDE SEQUENCE [LARGE SCALE GENOMIC DNA]</scope>
    <source>
        <strain evidence="1 2">DSM 19288</strain>
    </source>
</reference>
<dbReference type="EMBL" id="AOJK01000051">
    <property type="protein sequence ID" value="ELZ42639.1"/>
    <property type="molecule type" value="Genomic_DNA"/>
</dbReference>
<name>M0E8D8_9EURY</name>
<dbReference type="PATRIC" id="fig|1227465.4.peg.2080"/>
<dbReference type="Proteomes" id="UP000011586">
    <property type="component" value="Unassembled WGS sequence"/>
</dbReference>
<dbReference type="OrthoDB" id="375587at2157"/>